<dbReference type="SUPFAM" id="SSF56672">
    <property type="entry name" value="DNA/RNA polymerases"/>
    <property type="match status" value="1"/>
</dbReference>
<dbReference type="AlphaFoldDB" id="A0A2I4H407"/>
<proteinExistence type="predicted"/>
<dbReference type="Proteomes" id="UP000235220">
    <property type="component" value="Chromosome 2"/>
</dbReference>
<gene>
    <name evidence="2" type="primary">LOC109013312</name>
</gene>
<evidence type="ECO:0000313" key="1">
    <source>
        <dbReference type="Proteomes" id="UP000235220"/>
    </source>
</evidence>
<dbReference type="InterPro" id="IPR043502">
    <property type="entry name" value="DNA/RNA_pol_sf"/>
</dbReference>
<name>A0A2I4H407_JUGRE</name>
<accession>A0A2I4H407</accession>
<dbReference type="PANTHER" id="PTHR37984">
    <property type="entry name" value="PROTEIN CBG26694"/>
    <property type="match status" value="1"/>
</dbReference>
<dbReference type="GeneID" id="109013312"/>
<dbReference type="Gene3D" id="3.30.70.270">
    <property type="match status" value="2"/>
</dbReference>
<dbReference type="PANTHER" id="PTHR37984:SF5">
    <property type="entry name" value="PROTEIN NYNRIN-LIKE"/>
    <property type="match status" value="1"/>
</dbReference>
<evidence type="ECO:0000313" key="2">
    <source>
        <dbReference type="RefSeq" id="XP_018850895.1"/>
    </source>
</evidence>
<organism evidence="1 2">
    <name type="scientific">Juglans regia</name>
    <name type="common">English walnut</name>
    <dbReference type="NCBI Taxonomy" id="51240"/>
    <lineage>
        <taxon>Eukaryota</taxon>
        <taxon>Viridiplantae</taxon>
        <taxon>Streptophyta</taxon>
        <taxon>Embryophyta</taxon>
        <taxon>Tracheophyta</taxon>
        <taxon>Spermatophyta</taxon>
        <taxon>Magnoliopsida</taxon>
        <taxon>eudicotyledons</taxon>
        <taxon>Gunneridae</taxon>
        <taxon>Pentapetalae</taxon>
        <taxon>rosids</taxon>
        <taxon>fabids</taxon>
        <taxon>Fagales</taxon>
        <taxon>Juglandaceae</taxon>
        <taxon>Juglans</taxon>
    </lineage>
</organism>
<dbReference type="InterPro" id="IPR043128">
    <property type="entry name" value="Rev_trsase/Diguanyl_cyclase"/>
</dbReference>
<dbReference type="OrthoDB" id="1909920at2759"/>
<protein>
    <submittedName>
        <fullName evidence="2">Uncharacterized mitochondrial protein AtMg00860-like</fullName>
    </submittedName>
</protein>
<dbReference type="InterPro" id="IPR050951">
    <property type="entry name" value="Retrovirus_Pol_polyprotein"/>
</dbReference>
<reference evidence="2" key="1">
    <citation type="submission" date="2025-08" db="UniProtKB">
        <authorList>
            <consortium name="RefSeq"/>
        </authorList>
    </citation>
    <scope>IDENTIFICATION</scope>
    <source>
        <tissue evidence="2">Leaves</tissue>
    </source>
</reference>
<dbReference type="Gramene" id="Jr02_06010_p1">
    <property type="protein sequence ID" value="cds.Jr02_06010_p1"/>
    <property type="gene ID" value="Jr02_06010"/>
</dbReference>
<dbReference type="STRING" id="51240.A0A2I4H407"/>
<dbReference type="KEGG" id="jre:109013312"/>
<keyword evidence="1" id="KW-1185">Reference proteome</keyword>
<sequence>MANGDQLNNEGKVLGVNLVVQGQLFNVDIGDAETHLAHLKVTLDILRENQLFAKLSKCTFGCTRISYLGHLISGQEVWADIEKLKAMMQWPIPKSLKALRGFLGLTSYYKRFVCGYGAIAAKLTSLLKKDNFSWDEET</sequence>
<dbReference type="RefSeq" id="XP_018850895.1">
    <property type="nucleotide sequence ID" value="XM_018995350.1"/>
</dbReference>